<gene>
    <name evidence="1" type="ORF">PPACK8108_LOCUS20191</name>
</gene>
<evidence type="ECO:0000313" key="2">
    <source>
        <dbReference type="Proteomes" id="UP001153365"/>
    </source>
</evidence>
<dbReference type="AlphaFoldDB" id="A0AAV0BGZ4"/>
<protein>
    <submittedName>
        <fullName evidence="1">Uncharacterized protein</fullName>
    </submittedName>
</protein>
<dbReference type="Proteomes" id="UP001153365">
    <property type="component" value="Unassembled WGS sequence"/>
</dbReference>
<accession>A0AAV0BGZ4</accession>
<organism evidence="1 2">
    <name type="scientific">Phakopsora pachyrhizi</name>
    <name type="common">Asian soybean rust disease fungus</name>
    <dbReference type="NCBI Taxonomy" id="170000"/>
    <lineage>
        <taxon>Eukaryota</taxon>
        <taxon>Fungi</taxon>
        <taxon>Dikarya</taxon>
        <taxon>Basidiomycota</taxon>
        <taxon>Pucciniomycotina</taxon>
        <taxon>Pucciniomycetes</taxon>
        <taxon>Pucciniales</taxon>
        <taxon>Phakopsoraceae</taxon>
        <taxon>Phakopsora</taxon>
    </lineage>
</organism>
<dbReference type="EMBL" id="CALTRL010005740">
    <property type="protein sequence ID" value="CAH7685624.1"/>
    <property type="molecule type" value="Genomic_DNA"/>
</dbReference>
<comment type="caution">
    <text evidence="1">The sequence shown here is derived from an EMBL/GenBank/DDBJ whole genome shotgun (WGS) entry which is preliminary data.</text>
</comment>
<keyword evidence="2" id="KW-1185">Reference proteome</keyword>
<proteinExistence type="predicted"/>
<name>A0AAV0BGZ4_PHAPC</name>
<sequence length="254" mass="27975">MHHAHIVYVRLLRLPWGLNIRRFEAGSSAGVELEDATGEQIELGFYGGKKWNATYDLMRTHPIVLGVVSEARTQLRTAYLRRPSISATLGVQSAGTNTLTRGGASCEAPPVLEAQPSLAEAVLAIMPTPTPQQNMNKVDSNAELKAYAVAGRLSSAGPNESFQIKTERECCSAPLPSDYPSTEDIDLKPTVPEFKDYPEMLRGTLDSCGTTSLSVIRILNDEVIFSHMFDIFATPDHIEQYYFKKVRGSGRRKS</sequence>
<evidence type="ECO:0000313" key="1">
    <source>
        <dbReference type="EMBL" id="CAH7685624.1"/>
    </source>
</evidence>
<reference evidence="1" key="1">
    <citation type="submission" date="2022-06" db="EMBL/GenBank/DDBJ databases">
        <authorList>
            <consortium name="SYNGENTA / RWTH Aachen University"/>
        </authorList>
    </citation>
    <scope>NUCLEOTIDE SEQUENCE</scope>
</reference>